<dbReference type="EMBL" id="BAAAOG010000002">
    <property type="protein sequence ID" value="GAA1957951.1"/>
    <property type="molecule type" value="Genomic_DNA"/>
</dbReference>
<dbReference type="Proteomes" id="UP001499933">
    <property type="component" value="Unassembled WGS sequence"/>
</dbReference>
<organism evidence="1 2">
    <name type="scientific">Microbacterium deminutum</name>
    <dbReference type="NCBI Taxonomy" id="344164"/>
    <lineage>
        <taxon>Bacteria</taxon>
        <taxon>Bacillati</taxon>
        <taxon>Actinomycetota</taxon>
        <taxon>Actinomycetes</taxon>
        <taxon>Micrococcales</taxon>
        <taxon>Microbacteriaceae</taxon>
        <taxon>Microbacterium</taxon>
    </lineage>
</organism>
<evidence type="ECO:0000313" key="2">
    <source>
        <dbReference type="Proteomes" id="UP001499933"/>
    </source>
</evidence>
<reference evidence="1 2" key="1">
    <citation type="journal article" date="2019" name="Int. J. Syst. Evol. Microbiol.">
        <title>The Global Catalogue of Microorganisms (GCM) 10K type strain sequencing project: providing services to taxonomists for standard genome sequencing and annotation.</title>
        <authorList>
            <consortium name="The Broad Institute Genomics Platform"/>
            <consortium name="The Broad Institute Genome Sequencing Center for Infectious Disease"/>
            <person name="Wu L."/>
            <person name="Ma J."/>
        </authorList>
    </citation>
    <scope>NUCLEOTIDE SEQUENCE [LARGE SCALE GENOMIC DNA]</scope>
    <source>
        <strain evidence="1 2">JCM 14901</strain>
    </source>
</reference>
<accession>A0ABN2QTR5</accession>
<evidence type="ECO:0000313" key="1">
    <source>
        <dbReference type="EMBL" id="GAA1957951.1"/>
    </source>
</evidence>
<keyword evidence="2" id="KW-1185">Reference proteome</keyword>
<gene>
    <name evidence="1" type="ORF">GCM10009776_20400</name>
</gene>
<proteinExistence type="predicted"/>
<protein>
    <submittedName>
        <fullName evidence="1">Uncharacterized protein</fullName>
    </submittedName>
</protein>
<name>A0ABN2QTR5_9MICO</name>
<sequence length="701" mass="72880">MHRRFEREGLTMHTHTRRGARLVALTTALTLSLGTVIAAPLAASAAPASVAPASVAPASASALAAPLTNLAHLDFLLDEATPPTGVAGHTTYRLDQEPTLVLPWTYADARDGGTFARVGGGGPVDPATGHWGQGAYNADDVARAAVVYLRHWRLTGSWSSRTSAYELLRSLTYLQTSAGPNVGNVVLWMQPDGTLNPSAKPVELPDPSDSGPSYWLARTIWALGEGYAAFKGADPAFAGFLEQRLALSVGALNRQVLVHYGQWEQSDGMRVPAWLITNGADASAEAALGLAARLKAQPSDQAAATALRRLAEGIAAMSAGDAQHWPYGAILPWTQSRSMWHAWGSQMPAALAAASGALGDPSLANAAVKDSALFTTTLLTAGGPDNGWFPTPTDRVQIAYGADSRVESLFAVADASGSRAFADLAAMQAAWFFGANRSGAQMYDPATGVGYDGLQADGSVNHNSGAESTIHTLLTMIALDSRPELAARAATVTSIDAIQGLRSVQAETAVATDGTISTPESWTGESSWAGGALTLTRGQSATFDIGTDDVQRWVEPVVWSKPGDGSVSTWRSGKLPTGVLVETGPAQGISATAGVLLPRSLQLPVLGDRSRLSVAVRSGTLTLDALLVRPVISRLELSGDGGVSQLEHSSARLPQAARVGVAGVATIAYVYDAKGVLVRTKGGRGEYSVILPPSGFVVVLG</sequence>
<comment type="caution">
    <text evidence="1">The sequence shown here is derived from an EMBL/GenBank/DDBJ whole genome shotgun (WGS) entry which is preliminary data.</text>
</comment>